<comment type="caution">
    <text evidence="9">The sequence shown here is derived from an EMBL/GenBank/DDBJ whole genome shotgun (WGS) entry which is preliminary data.</text>
</comment>
<keyword evidence="4 7" id="KW-0413">Isomerase</keyword>
<dbReference type="InterPro" id="IPR029065">
    <property type="entry name" value="Enolase_C-like"/>
</dbReference>
<evidence type="ECO:0000313" key="9">
    <source>
        <dbReference type="EMBL" id="MRW83047.1"/>
    </source>
</evidence>
<dbReference type="Gene3D" id="3.30.390.10">
    <property type="entry name" value="Enolase-like, N-terminal domain"/>
    <property type="match status" value="1"/>
</dbReference>
<dbReference type="PANTHER" id="PTHR48073">
    <property type="entry name" value="O-SUCCINYLBENZOATE SYNTHASE-RELATED"/>
    <property type="match status" value="1"/>
</dbReference>
<dbReference type="SUPFAM" id="SSF54826">
    <property type="entry name" value="Enolase N-terminal domain-like"/>
    <property type="match status" value="1"/>
</dbReference>
<dbReference type="Proteomes" id="UP000439986">
    <property type="component" value="Unassembled WGS sequence"/>
</dbReference>
<evidence type="ECO:0000256" key="7">
    <source>
        <dbReference type="RuleBase" id="RU366006"/>
    </source>
</evidence>
<dbReference type="InterPro" id="IPR029017">
    <property type="entry name" value="Enolase-like_N"/>
</dbReference>
<evidence type="ECO:0000256" key="2">
    <source>
        <dbReference type="ARBA" id="ARBA00022723"/>
    </source>
</evidence>
<evidence type="ECO:0000256" key="3">
    <source>
        <dbReference type="ARBA" id="ARBA00022842"/>
    </source>
</evidence>
<evidence type="ECO:0000259" key="8">
    <source>
        <dbReference type="SMART" id="SM00922"/>
    </source>
</evidence>
<evidence type="ECO:0000256" key="5">
    <source>
        <dbReference type="PIRSR" id="PIRSR634603-1"/>
    </source>
</evidence>
<organism evidence="9 10">
    <name type="scientific">Duganella aquatilis</name>
    <dbReference type="NCBI Taxonomy" id="2666082"/>
    <lineage>
        <taxon>Bacteria</taxon>
        <taxon>Pseudomonadati</taxon>
        <taxon>Pseudomonadota</taxon>
        <taxon>Betaproteobacteria</taxon>
        <taxon>Burkholderiales</taxon>
        <taxon>Oxalobacteraceae</taxon>
        <taxon>Telluria group</taxon>
        <taxon>Duganella</taxon>
    </lineage>
</organism>
<comment type="cofactor">
    <cofactor evidence="6 7">
        <name>Mg(2+)</name>
        <dbReference type="ChEBI" id="CHEBI:18420"/>
    </cofactor>
    <text evidence="6 7">Binds 1 Mg(2+) ion per subunit.</text>
</comment>
<dbReference type="InterPro" id="IPR036849">
    <property type="entry name" value="Enolase-like_C_sf"/>
</dbReference>
<protein>
    <recommendedName>
        <fullName evidence="7">Dipeptide epimerase</fullName>
        <ecNumber evidence="7">5.1.1.-</ecNumber>
    </recommendedName>
</protein>
<dbReference type="SUPFAM" id="SSF51604">
    <property type="entry name" value="Enolase C-terminal domain-like"/>
    <property type="match status" value="1"/>
</dbReference>
<dbReference type="CDD" id="cd03319">
    <property type="entry name" value="L-Ala-DL-Glu_epimerase"/>
    <property type="match status" value="1"/>
</dbReference>
<feature type="active site" description="Proton acceptor; specific for (R)-substrate epimerization" evidence="5">
    <location>
        <position position="151"/>
    </location>
</feature>
<feature type="binding site" evidence="6">
    <location>
        <position position="204"/>
    </location>
    <ligand>
        <name>Mg(2+)</name>
        <dbReference type="ChEBI" id="CHEBI:18420"/>
    </ligand>
</feature>
<dbReference type="GO" id="GO:0046872">
    <property type="term" value="F:metal ion binding"/>
    <property type="evidence" value="ECO:0007669"/>
    <property type="project" value="UniProtKB-KW"/>
</dbReference>
<dbReference type="SFLD" id="SFLDG00180">
    <property type="entry name" value="muconate_cycloisomerase"/>
    <property type="match status" value="1"/>
</dbReference>
<keyword evidence="10" id="KW-1185">Reference proteome</keyword>
<proteinExistence type="inferred from homology"/>
<name>A0A844CQN8_9BURK</name>
<dbReference type="InterPro" id="IPR013342">
    <property type="entry name" value="Mandelate_racemase_C"/>
</dbReference>
<evidence type="ECO:0000256" key="1">
    <source>
        <dbReference type="ARBA" id="ARBA00008031"/>
    </source>
</evidence>
<dbReference type="GO" id="GO:0016855">
    <property type="term" value="F:racemase and epimerase activity, acting on amino acids and derivatives"/>
    <property type="evidence" value="ECO:0007669"/>
    <property type="project" value="UniProtKB-UniRule"/>
</dbReference>
<dbReference type="AlphaFoldDB" id="A0A844CQN8"/>
<comment type="similarity">
    <text evidence="1 7">Belongs to the mandelate racemase/muconate lactonizing enzyme family.</text>
</comment>
<dbReference type="EC" id="5.1.1.-" evidence="7"/>
<accession>A0A844CQN8</accession>
<evidence type="ECO:0000256" key="4">
    <source>
        <dbReference type="ARBA" id="ARBA00023235"/>
    </source>
</evidence>
<sequence length="336" mass="35795">MARLTMAVAAEQLQLAQPFRISGYLFERFNAVVVTLRDGAQQGRGEGDGVYYLKDDAANMLAELARFRELIESGPSRDALRAQMPPGGARNAADCALWELEAARAGTPVWRLAGQPAPRALRTTFTLGANDPELMAAEAQRWAQARAIKIKLTGETDLDLARVAAIRAARPDVWLGVDGNQGFSIDQMDRLVGGLVAQQVSLLEQPLPRGGDAALADFRSPIPLAADESILTLDELPQAVGRYHVVNIKLDKCGGLTEGLLIAAEARRLGLGVMVGNMGGSSLAMAPSFVLGQCCDIVDLDGPTFLTNDRKPGVAYTDGNVWSGPEVWGSGARESA</sequence>
<feature type="binding site" evidence="6">
    <location>
        <position position="227"/>
    </location>
    <ligand>
        <name>Mg(2+)</name>
        <dbReference type="ChEBI" id="CHEBI:18420"/>
    </ligand>
</feature>
<feature type="domain" description="Mandelate racemase/muconate lactonizing enzyme C-terminal" evidence="8">
    <location>
        <begin position="132"/>
        <end position="225"/>
    </location>
</feature>
<dbReference type="PANTHER" id="PTHR48073:SF2">
    <property type="entry name" value="O-SUCCINYLBENZOATE SYNTHASE"/>
    <property type="match status" value="1"/>
</dbReference>
<keyword evidence="2 6" id="KW-0479">Metal-binding</keyword>
<keyword evidence="3 6" id="KW-0460">Magnesium</keyword>
<dbReference type="Pfam" id="PF13378">
    <property type="entry name" value="MR_MLE_C"/>
    <property type="match status" value="1"/>
</dbReference>
<dbReference type="Gene3D" id="3.20.20.120">
    <property type="entry name" value="Enolase-like C-terminal domain"/>
    <property type="match status" value="1"/>
</dbReference>
<evidence type="ECO:0000313" key="10">
    <source>
        <dbReference type="Proteomes" id="UP000439986"/>
    </source>
</evidence>
<reference evidence="9 10" key="1">
    <citation type="submission" date="2019-11" db="EMBL/GenBank/DDBJ databases">
        <title>Novel species isolated from a subtropical stream in China.</title>
        <authorList>
            <person name="Lu H."/>
        </authorList>
    </citation>
    <scope>NUCLEOTIDE SEQUENCE [LARGE SCALE GENOMIC DNA]</scope>
    <source>
        <strain evidence="9 10">FT26W</strain>
    </source>
</reference>
<feature type="binding site" evidence="6">
    <location>
        <position position="178"/>
    </location>
    <ligand>
        <name>Mg(2+)</name>
        <dbReference type="ChEBI" id="CHEBI:18420"/>
    </ligand>
</feature>
<dbReference type="EMBL" id="WKJL01000001">
    <property type="protein sequence ID" value="MRW83047.1"/>
    <property type="molecule type" value="Genomic_DNA"/>
</dbReference>
<dbReference type="RefSeq" id="WP_154356070.1">
    <property type="nucleotide sequence ID" value="NZ_WKJL01000001.1"/>
</dbReference>
<evidence type="ECO:0000256" key="6">
    <source>
        <dbReference type="PIRSR" id="PIRSR634603-3"/>
    </source>
</evidence>
<dbReference type="InterPro" id="IPR034603">
    <property type="entry name" value="Dipeptide_epimerase"/>
</dbReference>
<feature type="active site" description="Proton acceptor; specific for (S)-substrate epimerization" evidence="5">
    <location>
        <position position="249"/>
    </location>
</feature>
<dbReference type="SFLD" id="SFLDS00001">
    <property type="entry name" value="Enolase"/>
    <property type="match status" value="1"/>
</dbReference>
<gene>
    <name evidence="9" type="ORF">GJ698_02950</name>
</gene>
<dbReference type="SMART" id="SM00922">
    <property type="entry name" value="MR_MLE"/>
    <property type="match status" value="1"/>
</dbReference>